<accession>A0ABU1XPB2</accession>
<dbReference type="EMBL" id="JAVDWW010000012">
    <property type="protein sequence ID" value="MDR7172402.1"/>
    <property type="molecule type" value="Genomic_DNA"/>
</dbReference>
<dbReference type="SUPFAM" id="SSF53474">
    <property type="entry name" value="alpha/beta-Hydrolases"/>
    <property type="match status" value="1"/>
</dbReference>
<keyword evidence="2" id="KW-0378">Hydrolase</keyword>
<dbReference type="Proteomes" id="UP001251217">
    <property type="component" value="Unassembled WGS sequence"/>
</dbReference>
<keyword evidence="3" id="KW-1185">Reference proteome</keyword>
<keyword evidence="1" id="KW-0732">Signal</keyword>
<evidence type="ECO:0000313" key="3">
    <source>
        <dbReference type="Proteomes" id="UP001251217"/>
    </source>
</evidence>
<feature type="chain" id="PRO_5046039306" evidence="1">
    <location>
        <begin position="27"/>
        <end position="313"/>
    </location>
</feature>
<dbReference type="InterPro" id="IPR029058">
    <property type="entry name" value="AB_hydrolase_fold"/>
</dbReference>
<dbReference type="RefSeq" id="WP_310407342.1">
    <property type="nucleotide sequence ID" value="NZ_JAVDWW010000012.1"/>
</dbReference>
<reference evidence="2 3" key="1">
    <citation type="submission" date="2023-07" db="EMBL/GenBank/DDBJ databases">
        <title>Sorghum-associated microbial communities from plants grown in Nebraska, USA.</title>
        <authorList>
            <person name="Schachtman D."/>
        </authorList>
    </citation>
    <scope>NUCLEOTIDE SEQUENCE [LARGE SCALE GENOMIC DNA]</scope>
    <source>
        <strain evidence="2 3">4272</strain>
    </source>
</reference>
<organism evidence="2 3">
    <name type="scientific">Nocardia kruczakiae</name>
    <dbReference type="NCBI Taxonomy" id="261477"/>
    <lineage>
        <taxon>Bacteria</taxon>
        <taxon>Bacillati</taxon>
        <taxon>Actinomycetota</taxon>
        <taxon>Actinomycetes</taxon>
        <taxon>Mycobacteriales</taxon>
        <taxon>Nocardiaceae</taxon>
        <taxon>Nocardia</taxon>
    </lineage>
</organism>
<dbReference type="GO" id="GO:0016787">
    <property type="term" value="F:hydrolase activity"/>
    <property type="evidence" value="ECO:0007669"/>
    <property type="project" value="UniProtKB-KW"/>
</dbReference>
<comment type="caution">
    <text evidence="2">The sequence shown here is derived from an EMBL/GenBank/DDBJ whole genome shotgun (WGS) entry which is preliminary data.</text>
</comment>
<gene>
    <name evidence="2" type="ORF">J2W56_006163</name>
</gene>
<evidence type="ECO:0000256" key="1">
    <source>
        <dbReference type="SAM" id="SignalP"/>
    </source>
</evidence>
<dbReference type="Gene3D" id="3.40.50.1820">
    <property type="entry name" value="alpha/beta hydrolase"/>
    <property type="match status" value="1"/>
</dbReference>
<protein>
    <submittedName>
        <fullName evidence="2">Dienelactone hydrolase</fullName>
    </submittedName>
</protein>
<sequence>MAFRTSALTVMAAACVAVLGFAPAAADSPGVPGTIALPCAGTTLEQHADWYLPAGTPRGLVWLQHGFARADGNVAALAARLAGAGNLVFAPSLPFMNLSGCTLQNLGDNTLFLDQVARLFATANDPTGPLATALATAAAQAGVTAPALPRQFVFIGHSAGAEAVEYVAHRLHAGAAQAWPNLRGLILLDPVKSFLGTNTDTALADLAPTALPILTISGPPGLCNNFASGTAALQTHLHRPFVGIRLTSGEHTDAEGPSSDGLGELFCGTPQPANWAMLERTTTTWTRAYFTGTTDYSVTSPATAVHLETLAGA</sequence>
<evidence type="ECO:0000313" key="2">
    <source>
        <dbReference type="EMBL" id="MDR7172402.1"/>
    </source>
</evidence>
<dbReference type="PROSITE" id="PS51257">
    <property type="entry name" value="PROKAR_LIPOPROTEIN"/>
    <property type="match status" value="1"/>
</dbReference>
<name>A0ABU1XPB2_9NOCA</name>
<feature type="signal peptide" evidence="1">
    <location>
        <begin position="1"/>
        <end position="26"/>
    </location>
</feature>
<proteinExistence type="predicted"/>